<dbReference type="PROSITE" id="PS51035">
    <property type="entry name" value="BAG"/>
    <property type="match status" value="1"/>
</dbReference>
<dbReference type="Gene3D" id="1.20.58.120">
    <property type="entry name" value="BAG domain"/>
    <property type="match status" value="1"/>
</dbReference>
<name>A0A367YBS9_9ASCO</name>
<accession>A0A367YBS9</accession>
<sequence length="209" mass="24096">MGEAAYKFDEIKSQIPTNLEQVAEYVNLLKSKIPTTYAEFQPHIDYVKSIKPEDVVDDFKNLKISPITVSVTLVVLTTLFIFGKLLGGGSGSGNDSNIKLHADGAKKKTKRKLTKAQKANKLIQEILDYVELEYVPEIDKFIETYKTLSPEDTEYKFKYFDEMLLKELMKLDAIDVTGNEILRDNRRKVIKFIQDHQKRLDKFKREIKA</sequence>
<dbReference type="Proteomes" id="UP000253472">
    <property type="component" value="Unassembled WGS sequence"/>
</dbReference>
<dbReference type="STRING" id="5486.A0A367YBS9"/>
<dbReference type="AlphaFoldDB" id="A0A367YBS9"/>
<evidence type="ECO:0000259" key="1">
    <source>
        <dbReference type="PROSITE" id="PS51035"/>
    </source>
</evidence>
<evidence type="ECO:0000313" key="3">
    <source>
        <dbReference type="Proteomes" id="UP000253472"/>
    </source>
</evidence>
<feature type="domain" description="BAG" evidence="1">
    <location>
        <begin position="119"/>
        <end position="204"/>
    </location>
</feature>
<dbReference type="InterPro" id="IPR003103">
    <property type="entry name" value="BAG_domain"/>
</dbReference>
<proteinExistence type="predicted"/>
<dbReference type="InterPro" id="IPR036533">
    <property type="entry name" value="BAG_dom_sf"/>
</dbReference>
<dbReference type="EMBL" id="QLNQ01000024">
    <property type="protein sequence ID" value="RCK63110.1"/>
    <property type="molecule type" value="Genomic_DNA"/>
</dbReference>
<dbReference type="SUPFAM" id="SSF63491">
    <property type="entry name" value="BAG domain"/>
    <property type="match status" value="1"/>
</dbReference>
<comment type="caution">
    <text evidence="2">The sequence shown here is derived from an EMBL/GenBank/DDBJ whole genome shotgun (WGS) entry which is preliminary data.</text>
</comment>
<dbReference type="OrthoDB" id="417450at2759"/>
<dbReference type="SMART" id="SM00264">
    <property type="entry name" value="BAG"/>
    <property type="match status" value="1"/>
</dbReference>
<evidence type="ECO:0000313" key="2">
    <source>
        <dbReference type="EMBL" id="RCK63110.1"/>
    </source>
</evidence>
<reference evidence="2 3" key="1">
    <citation type="submission" date="2018-06" db="EMBL/GenBank/DDBJ databases">
        <title>Whole genome sequencing of Candida tropicalis (genome annotated by CSBL at Korea University).</title>
        <authorList>
            <person name="Ahn J."/>
        </authorList>
    </citation>
    <scope>NUCLEOTIDE SEQUENCE [LARGE SCALE GENOMIC DNA]</scope>
    <source>
        <strain evidence="2 3">ATCC 20962</strain>
    </source>
</reference>
<dbReference type="Pfam" id="PF02179">
    <property type="entry name" value="BAG"/>
    <property type="match status" value="1"/>
</dbReference>
<gene>
    <name evidence="2" type="ORF">Cantr_09995</name>
</gene>
<organism evidence="2 3">
    <name type="scientific">Candida viswanathii</name>
    <dbReference type="NCBI Taxonomy" id="5486"/>
    <lineage>
        <taxon>Eukaryota</taxon>
        <taxon>Fungi</taxon>
        <taxon>Dikarya</taxon>
        <taxon>Ascomycota</taxon>
        <taxon>Saccharomycotina</taxon>
        <taxon>Pichiomycetes</taxon>
        <taxon>Debaryomycetaceae</taxon>
        <taxon>Candida/Lodderomyces clade</taxon>
        <taxon>Candida</taxon>
    </lineage>
</organism>
<protein>
    <recommendedName>
        <fullName evidence="1">BAG domain-containing protein</fullName>
    </recommendedName>
</protein>
<keyword evidence="3" id="KW-1185">Reference proteome</keyword>
<dbReference type="GO" id="GO:0051087">
    <property type="term" value="F:protein-folding chaperone binding"/>
    <property type="evidence" value="ECO:0007669"/>
    <property type="project" value="InterPro"/>
</dbReference>